<dbReference type="GO" id="GO:0008898">
    <property type="term" value="F:S-adenosylmethionine-homocysteine S-methyltransferase activity"/>
    <property type="evidence" value="ECO:0007669"/>
    <property type="project" value="TreeGrafter"/>
</dbReference>
<dbReference type="PANTHER" id="PTHR46015">
    <property type="entry name" value="ZGC:172121"/>
    <property type="match status" value="1"/>
</dbReference>
<protein>
    <recommendedName>
        <fullName evidence="7">Hcy-binding domain-containing protein</fullName>
    </recommendedName>
</protein>
<name>A0A8J4GH98_9CHLO</name>
<feature type="binding site" evidence="5">
    <location>
        <position position="330"/>
    </location>
    <ligand>
        <name>Zn(2+)</name>
        <dbReference type="ChEBI" id="CHEBI:29105"/>
    </ligand>
</feature>
<keyword evidence="2 5" id="KW-0808">Transferase</keyword>
<evidence type="ECO:0000256" key="5">
    <source>
        <dbReference type="PROSITE-ProRule" id="PRU00333"/>
    </source>
</evidence>
<evidence type="ECO:0000256" key="1">
    <source>
        <dbReference type="ARBA" id="ARBA00022603"/>
    </source>
</evidence>
<dbReference type="Pfam" id="PF02574">
    <property type="entry name" value="S-methyl_trans"/>
    <property type="match status" value="2"/>
</dbReference>
<evidence type="ECO:0000313" key="9">
    <source>
        <dbReference type="EMBL" id="GIM07139.1"/>
    </source>
</evidence>
<dbReference type="PANTHER" id="PTHR46015:SF1">
    <property type="entry name" value="HOMOCYSTEINE S-METHYLTRANSFERASE-LIKE ISOFORM 1"/>
    <property type="match status" value="1"/>
</dbReference>
<comment type="caution">
    <text evidence="9">The sequence shown here is derived from an EMBL/GenBank/DDBJ whole genome shotgun (WGS) entry which is preliminary data.</text>
</comment>
<evidence type="ECO:0000313" key="11">
    <source>
        <dbReference type="Proteomes" id="UP000747110"/>
    </source>
</evidence>
<feature type="region of interest" description="Disordered" evidence="6">
    <location>
        <begin position="351"/>
        <end position="400"/>
    </location>
</feature>
<feature type="binding site" evidence="5">
    <location>
        <position position="462"/>
    </location>
    <ligand>
        <name>Zn(2+)</name>
        <dbReference type="ChEBI" id="CHEBI:29105"/>
    </ligand>
</feature>
<dbReference type="Proteomes" id="UP000747110">
    <property type="component" value="Unassembled WGS sequence"/>
</dbReference>
<dbReference type="InterPro" id="IPR003726">
    <property type="entry name" value="HCY_dom"/>
</dbReference>
<dbReference type="GO" id="GO:0046872">
    <property type="term" value="F:metal ion binding"/>
    <property type="evidence" value="ECO:0007669"/>
    <property type="project" value="UniProtKB-KW"/>
</dbReference>
<dbReference type="GO" id="GO:0009086">
    <property type="term" value="P:methionine biosynthetic process"/>
    <property type="evidence" value="ECO:0007669"/>
    <property type="project" value="TreeGrafter"/>
</dbReference>
<dbReference type="GO" id="GO:0033528">
    <property type="term" value="P:S-methylmethionine cycle"/>
    <property type="evidence" value="ECO:0007669"/>
    <property type="project" value="TreeGrafter"/>
</dbReference>
<keyword evidence="3 5" id="KW-0479">Metal-binding</keyword>
<evidence type="ECO:0000256" key="4">
    <source>
        <dbReference type="ARBA" id="ARBA00022833"/>
    </source>
</evidence>
<dbReference type="SUPFAM" id="SSF82282">
    <property type="entry name" value="Homocysteine S-methyltransferase"/>
    <property type="match status" value="2"/>
</dbReference>
<comment type="cofactor">
    <cofactor evidence="5">
        <name>Zn(2+)</name>
        <dbReference type="ChEBI" id="CHEBI:29105"/>
    </cofactor>
</comment>
<keyword evidence="1 5" id="KW-0489">Methyltransferase</keyword>
<feature type="compositionally biased region" description="Low complexity" evidence="6">
    <location>
        <begin position="363"/>
        <end position="373"/>
    </location>
</feature>
<dbReference type="PROSITE" id="PS50970">
    <property type="entry name" value="HCY"/>
    <property type="match status" value="1"/>
</dbReference>
<feature type="binding site" evidence="5">
    <location>
        <position position="463"/>
    </location>
    <ligand>
        <name>Zn(2+)</name>
        <dbReference type="ChEBI" id="CHEBI:29105"/>
    </ligand>
</feature>
<keyword evidence="11" id="KW-1185">Reference proteome</keyword>
<evidence type="ECO:0000256" key="6">
    <source>
        <dbReference type="SAM" id="MobiDB-lite"/>
    </source>
</evidence>
<accession>A0A8J4GH98</accession>
<dbReference type="GO" id="GO:0032259">
    <property type="term" value="P:methylation"/>
    <property type="evidence" value="ECO:0007669"/>
    <property type="project" value="UniProtKB-KW"/>
</dbReference>
<evidence type="ECO:0000313" key="10">
    <source>
        <dbReference type="Proteomes" id="UP000722791"/>
    </source>
</evidence>
<dbReference type="Proteomes" id="UP000722791">
    <property type="component" value="Unassembled WGS sequence"/>
</dbReference>
<evidence type="ECO:0000256" key="3">
    <source>
        <dbReference type="ARBA" id="ARBA00022723"/>
    </source>
</evidence>
<proteinExistence type="predicted"/>
<sequence length="504" mass="53422">MSETKYSAISQISALSALLAESGVVVLDGAQGTELERRGVQLGANKLWSAQLLIDNPDLVRAIHLDYLRAGADIITTFTYQASIQGFAEAGVDATTAAALLNRAVDLADSAREAFVQAQQLQSSKDGAPELKAFETLRQQEQEDHQASGSPLWGLSLNAATATRGGTGSSPGANVIQIGGSSSSSSAAAASAAAAADVALGALQRQGRPLVAFSSGSYGAYLADGSEFHGSYADSMSVQQLSDFHRARLEPVRNRTEIDLLAFETVPCLREAEAIVDLLRREQYGKSAWISFSCRDAFHTCHGEHFAEQCVPLLVAAAAEGLVVAVGVNCTAPRHVSSLLTAAREQLVARSTATSGPLPPTAAAPHPLQAQPQIQPPATQPLPPSGSPLEHFRQQQQQQQQQQLLQPSNLLLLCYPNSGEEWDGKHRCWRHVPDDIADPERFAEAAAEWVYGAPRLALIGGCCRTGPEHIRALRRRLHRERTAVVGAVMAAGGGVTAVVSTLPA</sequence>
<dbReference type="Gene3D" id="3.20.20.330">
    <property type="entry name" value="Homocysteine-binding-like domain"/>
    <property type="match status" value="1"/>
</dbReference>
<feature type="domain" description="Hcy-binding" evidence="7">
    <location>
        <begin position="13"/>
        <end position="477"/>
    </location>
</feature>
<dbReference type="AlphaFoldDB" id="A0A8J4GH98"/>
<feature type="compositionally biased region" description="Pro residues" evidence="6">
    <location>
        <begin position="374"/>
        <end position="386"/>
    </location>
</feature>
<evidence type="ECO:0000259" key="7">
    <source>
        <dbReference type="PROSITE" id="PS50970"/>
    </source>
</evidence>
<gene>
    <name evidence="8" type="ORF">Vretifemale_12107</name>
    <name evidence="9" type="ORF">Vretimale_11358</name>
</gene>
<keyword evidence="4 5" id="KW-0862">Zinc</keyword>
<reference evidence="9" key="1">
    <citation type="journal article" date="2021" name="Proc. Natl. Acad. Sci. U.S.A.">
        <title>Three genomes in the algal genus Volvox reveal the fate of a haploid sex-determining region after a transition to homothallism.</title>
        <authorList>
            <person name="Yamamoto K."/>
            <person name="Hamaji T."/>
            <person name="Kawai-Toyooka H."/>
            <person name="Matsuzaki R."/>
            <person name="Takahashi F."/>
            <person name="Nishimura Y."/>
            <person name="Kawachi M."/>
            <person name="Noguchi H."/>
            <person name="Minakuchi Y."/>
            <person name="Umen J.G."/>
            <person name="Toyoda A."/>
            <person name="Nozaki H."/>
        </authorList>
    </citation>
    <scope>NUCLEOTIDE SEQUENCE</scope>
    <source>
        <strain evidence="9">NIES-3785</strain>
        <strain evidence="8">NIES-3786</strain>
    </source>
</reference>
<dbReference type="EMBL" id="BNCQ01000023">
    <property type="protein sequence ID" value="GIM07139.1"/>
    <property type="molecule type" value="Genomic_DNA"/>
</dbReference>
<dbReference type="InterPro" id="IPR051486">
    <property type="entry name" value="Hcy_S-methyltransferase"/>
</dbReference>
<evidence type="ECO:0000256" key="2">
    <source>
        <dbReference type="ARBA" id="ARBA00022679"/>
    </source>
</evidence>
<organism evidence="9 10">
    <name type="scientific">Volvox reticuliferus</name>
    <dbReference type="NCBI Taxonomy" id="1737510"/>
    <lineage>
        <taxon>Eukaryota</taxon>
        <taxon>Viridiplantae</taxon>
        <taxon>Chlorophyta</taxon>
        <taxon>core chlorophytes</taxon>
        <taxon>Chlorophyceae</taxon>
        <taxon>CS clade</taxon>
        <taxon>Chlamydomonadales</taxon>
        <taxon>Volvocaceae</taxon>
        <taxon>Volvox</taxon>
    </lineage>
</organism>
<dbReference type="InterPro" id="IPR036589">
    <property type="entry name" value="HCY_dom_sf"/>
</dbReference>
<dbReference type="EMBL" id="BNCP01000026">
    <property type="protein sequence ID" value="GIL83277.1"/>
    <property type="molecule type" value="Genomic_DNA"/>
</dbReference>
<evidence type="ECO:0000313" key="8">
    <source>
        <dbReference type="EMBL" id="GIL83277.1"/>
    </source>
</evidence>
<dbReference type="OrthoDB" id="261426at2759"/>